<keyword evidence="3" id="KW-1185">Reference proteome</keyword>
<evidence type="ECO:0000313" key="2">
    <source>
        <dbReference type="EMBL" id="OSX76398.1"/>
    </source>
</evidence>
<dbReference type="SUPFAM" id="SSF53474">
    <property type="entry name" value="alpha/beta-Hydrolases"/>
    <property type="match status" value="1"/>
</dbReference>
<dbReference type="Proteomes" id="UP000218209">
    <property type="component" value="Unassembled WGS sequence"/>
</dbReference>
<feature type="compositionally biased region" description="Pro residues" evidence="1">
    <location>
        <begin position="252"/>
        <end position="278"/>
    </location>
</feature>
<dbReference type="InterPro" id="IPR029058">
    <property type="entry name" value="AB_hydrolase_fold"/>
</dbReference>
<feature type="compositionally biased region" description="Gly residues" evidence="1">
    <location>
        <begin position="93"/>
        <end position="104"/>
    </location>
</feature>
<feature type="compositionally biased region" description="Low complexity" evidence="1">
    <location>
        <begin position="42"/>
        <end position="69"/>
    </location>
</feature>
<evidence type="ECO:0008006" key="4">
    <source>
        <dbReference type="Google" id="ProtNLM"/>
    </source>
</evidence>
<evidence type="ECO:0000256" key="1">
    <source>
        <dbReference type="SAM" id="MobiDB-lite"/>
    </source>
</evidence>
<feature type="compositionally biased region" description="Pro residues" evidence="1">
    <location>
        <begin position="171"/>
        <end position="181"/>
    </location>
</feature>
<feature type="compositionally biased region" description="Low complexity" evidence="1">
    <location>
        <begin position="137"/>
        <end position="153"/>
    </location>
</feature>
<feature type="region of interest" description="Disordered" evidence="1">
    <location>
        <begin position="505"/>
        <end position="524"/>
    </location>
</feature>
<protein>
    <recommendedName>
        <fullName evidence="4">AB hydrolase-1 domain-containing protein</fullName>
    </recommendedName>
</protein>
<name>A0A1X6P6C4_PORUM</name>
<dbReference type="Gene3D" id="3.40.50.1820">
    <property type="entry name" value="alpha/beta hydrolase"/>
    <property type="match status" value="1"/>
</dbReference>
<accession>A0A1X6P6C4</accession>
<gene>
    <name evidence="2" type="ORF">BU14_0192s0015</name>
</gene>
<feature type="compositionally biased region" description="Basic residues" evidence="1">
    <location>
        <begin position="199"/>
        <end position="209"/>
    </location>
</feature>
<feature type="region of interest" description="Disordered" evidence="1">
    <location>
        <begin position="249"/>
        <end position="278"/>
    </location>
</feature>
<proteinExistence type="predicted"/>
<sequence length="578" mass="59412">MGLESGQHPWAWSTFGRDWPSPQTAAASTTWRGEPPPPLVVRLPGAPAARASPASVAAAALGDAADAPAKGGHTHGGAPQLRRAAVGAQTWRGDGGVSDCGGAPGNRPRRGAESDALRRRHRRNASVDGRPRRRPQRPAAAGGRLGSARSAHAPPSLPPPWRCVRLAGATAPPPPPPPPPPQRRRGAGRVRAPPPPRAPLRHPPRRRRGEPRPPPLPGAAPDALAGACPGVGRRPCRRPAVPSCSRGAAVFPLPPPHPTPPPPPGGGPMDFPPPPPPPPLPYTLPPAFAANRAGPVVVLLGGWPDVAATVWARQLRRLAAAGYRPALVELPGVAAPAAAHPTPPPRGWGADVPAVVAAYAATVRAVQAAAAAAAADADADAGGGGVTAGRADADAAVTFLVHDWGAALTWRLAAADPPLVRAVVAVDVGDGPSLPAAAFYWAAHAPLLAALFVCGGAAADAGTRAWARAVGAPRPDVAAATMNSLYFWEVWGRLRGAWRWVWGGGGGGGGGGEGGEGPPAPPRRRASVSRVVLVWDAERAAAAPLARVARWPRRPPRLWGRAPRRRALAHVRARRRRV</sequence>
<evidence type="ECO:0000313" key="3">
    <source>
        <dbReference type="Proteomes" id="UP000218209"/>
    </source>
</evidence>
<reference evidence="2 3" key="1">
    <citation type="submission" date="2017-03" db="EMBL/GenBank/DDBJ databases">
        <title>WGS assembly of Porphyra umbilicalis.</title>
        <authorList>
            <person name="Brawley S.H."/>
            <person name="Blouin N.A."/>
            <person name="Ficko-Blean E."/>
            <person name="Wheeler G.L."/>
            <person name="Lohr M."/>
            <person name="Goodson H.V."/>
            <person name="Jenkins J.W."/>
            <person name="Blaby-Haas C.E."/>
            <person name="Helliwell K.E."/>
            <person name="Chan C."/>
            <person name="Marriage T."/>
            <person name="Bhattacharya D."/>
            <person name="Klein A.S."/>
            <person name="Badis Y."/>
            <person name="Brodie J."/>
            <person name="Cao Y."/>
            <person name="Collen J."/>
            <person name="Dittami S.M."/>
            <person name="Gachon C.M."/>
            <person name="Green B.R."/>
            <person name="Karpowicz S."/>
            <person name="Kim J.W."/>
            <person name="Kudahl U."/>
            <person name="Lin S."/>
            <person name="Michel G."/>
            <person name="Mittag M."/>
            <person name="Olson B.J."/>
            <person name="Pangilinan J."/>
            <person name="Peng Y."/>
            <person name="Qiu H."/>
            <person name="Shu S."/>
            <person name="Singer J.T."/>
            <person name="Smith A.G."/>
            <person name="Sprecher B.N."/>
            <person name="Wagner V."/>
            <person name="Wang W."/>
            <person name="Wang Z.-Y."/>
            <person name="Yan J."/>
            <person name="Yarish C."/>
            <person name="Zoeuner-Riek S."/>
            <person name="Zhuang Y."/>
            <person name="Zou Y."/>
            <person name="Lindquist E.A."/>
            <person name="Grimwood J."/>
            <person name="Barry K."/>
            <person name="Rokhsar D.S."/>
            <person name="Schmutz J."/>
            <person name="Stiller J.W."/>
            <person name="Grossman A.R."/>
            <person name="Prochnik S.E."/>
        </authorList>
    </citation>
    <scope>NUCLEOTIDE SEQUENCE [LARGE SCALE GENOMIC DNA]</scope>
    <source>
        <strain evidence="2">4086291</strain>
    </source>
</reference>
<dbReference type="AlphaFoldDB" id="A0A1X6P6C4"/>
<feature type="compositionally biased region" description="Polar residues" evidence="1">
    <location>
        <begin position="21"/>
        <end position="31"/>
    </location>
</feature>
<feature type="region of interest" description="Disordered" evidence="1">
    <location>
        <begin position="1"/>
        <end position="226"/>
    </location>
</feature>
<feature type="compositionally biased region" description="Gly residues" evidence="1">
    <location>
        <begin position="505"/>
        <end position="517"/>
    </location>
</feature>
<dbReference type="EMBL" id="KV918868">
    <property type="protein sequence ID" value="OSX76398.1"/>
    <property type="molecule type" value="Genomic_DNA"/>
</dbReference>
<organism evidence="2 3">
    <name type="scientific">Porphyra umbilicalis</name>
    <name type="common">Purple laver</name>
    <name type="synonym">Red alga</name>
    <dbReference type="NCBI Taxonomy" id="2786"/>
    <lineage>
        <taxon>Eukaryota</taxon>
        <taxon>Rhodophyta</taxon>
        <taxon>Bangiophyceae</taxon>
        <taxon>Bangiales</taxon>
        <taxon>Bangiaceae</taxon>
        <taxon>Porphyra</taxon>
    </lineage>
</organism>